<comment type="catalytic activity">
    <reaction evidence="10">
        <text>N(6)-[(R)-dihydrolipoyl]-L-lysyl-[protein] + succinyl-CoA = N(6)-[(R)-S(8)-succinyldihydrolipoyl]-L-lysyl-[protein] + CoA</text>
        <dbReference type="Rhea" id="RHEA:15213"/>
        <dbReference type="Rhea" id="RHEA-COMP:10475"/>
        <dbReference type="Rhea" id="RHEA-COMP:20092"/>
        <dbReference type="ChEBI" id="CHEBI:57287"/>
        <dbReference type="ChEBI" id="CHEBI:57292"/>
        <dbReference type="ChEBI" id="CHEBI:83100"/>
        <dbReference type="ChEBI" id="CHEBI:83120"/>
        <dbReference type="EC" id="2.3.1.61"/>
    </reaction>
</comment>
<comment type="pathway">
    <text evidence="3">Amino-acid degradation; L-lysine degradation via saccharopine pathway; glutaryl-CoA from L-lysine: step 6/6.</text>
</comment>
<evidence type="ECO:0000256" key="2">
    <source>
        <dbReference type="ARBA" id="ARBA00004052"/>
    </source>
</evidence>
<comment type="cofactor">
    <cofactor evidence="1">
        <name>(R)-lipoate</name>
        <dbReference type="ChEBI" id="CHEBI:83088"/>
    </cofactor>
</comment>
<dbReference type="PANTHER" id="PTHR43416:SF8">
    <property type="entry name" value="LIPOAMIDE ACYLTRANSFERASE COMPONENT OF BRANCHED-CHAIN ALPHA-KETO ACID DEHYDROGENASE COMPLEX"/>
    <property type="match status" value="1"/>
</dbReference>
<sequence>AMPIINQPQLGILGTGAMQKRAVVITDENGNDSIAIRPMVYLSLVFDHRAIDGESGDNFLADVKKTLENWSE</sequence>
<dbReference type="PANTHER" id="PTHR43416">
    <property type="entry name" value="DIHYDROLIPOYLLYSINE-RESIDUE SUCCINYLTRANSFERASE COMPONENT OF 2-OXOGLUTARATE DEHYDROGENASE COMPLEX, MITOCHONDRIAL-RELATED"/>
    <property type="match status" value="1"/>
</dbReference>
<evidence type="ECO:0000313" key="12">
    <source>
        <dbReference type="EMBL" id="NMC63630.1"/>
    </source>
</evidence>
<feature type="non-terminal residue" evidence="12">
    <location>
        <position position="1"/>
    </location>
</feature>
<accession>A0A7X9IM37</accession>
<evidence type="ECO:0000313" key="13">
    <source>
        <dbReference type="Proteomes" id="UP000524246"/>
    </source>
</evidence>
<name>A0A7X9IM37_9DELT</name>
<feature type="domain" description="2-oxoacid dehydrogenase acyltransferase catalytic" evidence="11">
    <location>
        <begin position="2"/>
        <end position="71"/>
    </location>
</feature>
<dbReference type="InterPro" id="IPR050537">
    <property type="entry name" value="2-oxoacid_dehydrogenase"/>
</dbReference>
<dbReference type="EC" id="2.3.1.61" evidence="4"/>
<dbReference type="GO" id="GO:0005829">
    <property type="term" value="C:cytosol"/>
    <property type="evidence" value="ECO:0007669"/>
    <property type="project" value="TreeGrafter"/>
</dbReference>
<proteinExistence type="predicted"/>
<keyword evidence="7" id="KW-0808">Transferase</keyword>
<evidence type="ECO:0000256" key="3">
    <source>
        <dbReference type="ARBA" id="ARBA00005145"/>
    </source>
</evidence>
<evidence type="ECO:0000259" key="11">
    <source>
        <dbReference type="Pfam" id="PF00198"/>
    </source>
</evidence>
<dbReference type="Gene3D" id="3.30.559.10">
    <property type="entry name" value="Chloramphenicol acetyltransferase-like domain"/>
    <property type="match status" value="1"/>
</dbReference>
<comment type="caution">
    <text evidence="12">The sequence shown here is derived from an EMBL/GenBank/DDBJ whole genome shotgun (WGS) entry which is preliminary data.</text>
</comment>
<protein>
    <recommendedName>
        <fullName evidence="5">Dihydrolipoyllysine-residue succinyltransferase component of 2-oxoglutarate dehydrogenase complex</fullName>
        <ecNumber evidence="4">2.3.1.61</ecNumber>
    </recommendedName>
    <alternativeName>
        <fullName evidence="9">Dihydrolipoamide succinyltransferase component of 2-oxoglutarate dehydrogenase complex</fullName>
    </alternativeName>
</protein>
<evidence type="ECO:0000256" key="7">
    <source>
        <dbReference type="ARBA" id="ARBA00022679"/>
    </source>
</evidence>
<dbReference type="AlphaFoldDB" id="A0A7X9IM37"/>
<evidence type="ECO:0000256" key="1">
    <source>
        <dbReference type="ARBA" id="ARBA00001938"/>
    </source>
</evidence>
<evidence type="ECO:0000256" key="8">
    <source>
        <dbReference type="ARBA" id="ARBA00023315"/>
    </source>
</evidence>
<evidence type="ECO:0000256" key="6">
    <source>
        <dbReference type="ARBA" id="ARBA00022532"/>
    </source>
</evidence>
<dbReference type="InterPro" id="IPR023213">
    <property type="entry name" value="CAT-like_dom_sf"/>
</dbReference>
<evidence type="ECO:0000256" key="4">
    <source>
        <dbReference type="ARBA" id="ARBA00012945"/>
    </source>
</evidence>
<dbReference type="Proteomes" id="UP000524246">
    <property type="component" value="Unassembled WGS sequence"/>
</dbReference>
<reference evidence="12 13" key="1">
    <citation type="journal article" date="2020" name="Biotechnol. Biofuels">
        <title>New insights from the biogas microbiome by comprehensive genome-resolved metagenomics of nearly 1600 species originating from multiple anaerobic digesters.</title>
        <authorList>
            <person name="Campanaro S."/>
            <person name="Treu L."/>
            <person name="Rodriguez-R L.M."/>
            <person name="Kovalovszki A."/>
            <person name="Ziels R.M."/>
            <person name="Maus I."/>
            <person name="Zhu X."/>
            <person name="Kougias P.G."/>
            <person name="Basile A."/>
            <person name="Luo G."/>
            <person name="Schluter A."/>
            <person name="Konstantinidis K.T."/>
            <person name="Angelidaki I."/>
        </authorList>
    </citation>
    <scope>NUCLEOTIDE SEQUENCE [LARGE SCALE GENOMIC DNA]</scope>
    <source>
        <strain evidence="12">AS27yjCOA_65</strain>
    </source>
</reference>
<dbReference type="Pfam" id="PF00198">
    <property type="entry name" value="2-oxoacid_dh"/>
    <property type="match status" value="1"/>
</dbReference>
<organism evidence="12 13">
    <name type="scientific">SAR324 cluster bacterium</name>
    <dbReference type="NCBI Taxonomy" id="2024889"/>
    <lineage>
        <taxon>Bacteria</taxon>
        <taxon>Deltaproteobacteria</taxon>
        <taxon>SAR324 cluster</taxon>
    </lineage>
</organism>
<dbReference type="EMBL" id="JAAZON010000489">
    <property type="protein sequence ID" value="NMC63630.1"/>
    <property type="molecule type" value="Genomic_DNA"/>
</dbReference>
<gene>
    <name evidence="12" type="ORF">GYA55_10760</name>
</gene>
<dbReference type="SUPFAM" id="SSF52777">
    <property type="entry name" value="CoA-dependent acyltransferases"/>
    <property type="match status" value="1"/>
</dbReference>
<dbReference type="GO" id="GO:0006099">
    <property type="term" value="P:tricarboxylic acid cycle"/>
    <property type="evidence" value="ECO:0007669"/>
    <property type="project" value="UniProtKB-KW"/>
</dbReference>
<dbReference type="GO" id="GO:0004149">
    <property type="term" value="F:dihydrolipoyllysine-residue succinyltransferase activity"/>
    <property type="evidence" value="ECO:0007669"/>
    <property type="project" value="UniProtKB-EC"/>
</dbReference>
<evidence type="ECO:0000256" key="10">
    <source>
        <dbReference type="ARBA" id="ARBA00052761"/>
    </source>
</evidence>
<evidence type="ECO:0000256" key="5">
    <source>
        <dbReference type="ARBA" id="ARBA00019511"/>
    </source>
</evidence>
<dbReference type="InterPro" id="IPR001078">
    <property type="entry name" value="2-oxoacid_DH_actylTfrase"/>
</dbReference>
<comment type="function">
    <text evidence="2">E2 component of the 2-oxoglutarate dehydrogenase (OGDH) complex which catalyzes the second step in the conversion of 2-oxoglutarate to succinyl-CoA and CO(2).</text>
</comment>
<evidence type="ECO:0000256" key="9">
    <source>
        <dbReference type="ARBA" id="ARBA00030325"/>
    </source>
</evidence>
<keyword evidence="8" id="KW-0012">Acyltransferase</keyword>
<keyword evidence="6" id="KW-0816">Tricarboxylic acid cycle</keyword>